<evidence type="ECO:0000313" key="1">
    <source>
        <dbReference type="EMBL" id="KAH0569098.1"/>
    </source>
</evidence>
<gene>
    <name evidence="1" type="ORF">KQX54_021806</name>
</gene>
<accession>A0AAV7JA08</accession>
<evidence type="ECO:0000313" key="2">
    <source>
        <dbReference type="Proteomes" id="UP000826195"/>
    </source>
</evidence>
<dbReference type="Proteomes" id="UP000826195">
    <property type="component" value="Unassembled WGS sequence"/>
</dbReference>
<dbReference type="EMBL" id="JAHXZJ010000001">
    <property type="protein sequence ID" value="KAH0569098.1"/>
    <property type="molecule type" value="Genomic_DNA"/>
</dbReference>
<comment type="caution">
    <text evidence="1">The sequence shown here is derived from an EMBL/GenBank/DDBJ whole genome shotgun (WGS) entry which is preliminary data.</text>
</comment>
<keyword evidence="2" id="KW-1185">Reference proteome</keyword>
<sequence>MFADVSRLEKSPLLANGYNQPPTHLSHMQYMQLGGHPGAGHTAILSPASLPHHLQAQVQARVEQGLKVNPNMTNMEALARSGVWENCRAAYEDIVKHLERTYPNSVTIYIQRENVTKRVCYGFTPMIPTTCHFTRRRSLSRRPRSSFGD</sequence>
<name>A0AAV7JA08_COTGL</name>
<protein>
    <submittedName>
        <fullName evidence="1">Uncharacterized protein</fullName>
    </submittedName>
</protein>
<reference evidence="1 2" key="1">
    <citation type="journal article" date="2021" name="J. Hered.">
        <title>A chromosome-level genome assembly of the parasitoid wasp, Cotesia glomerata (Hymenoptera: Braconidae).</title>
        <authorList>
            <person name="Pinto B.J."/>
            <person name="Weis J.J."/>
            <person name="Gamble T."/>
            <person name="Ode P.J."/>
            <person name="Paul R."/>
            <person name="Zaspel J.M."/>
        </authorList>
    </citation>
    <scope>NUCLEOTIDE SEQUENCE [LARGE SCALE GENOMIC DNA]</scope>
    <source>
        <strain evidence="1">CgM1</strain>
    </source>
</reference>
<organism evidence="1 2">
    <name type="scientific">Cotesia glomerata</name>
    <name type="common">Lepidopteran parasitic wasp</name>
    <name type="synonym">Apanteles glomeratus</name>
    <dbReference type="NCBI Taxonomy" id="32391"/>
    <lineage>
        <taxon>Eukaryota</taxon>
        <taxon>Metazoa</taxon>
        <taxon>Ecdysozoa</taxon>
        <taxon>Arthropoda</taxon>
        <taxon>Hexapoda</taxon>
        <taxon>Insecta</taxon>
        <taxon>Pterygota</taxon>
        <taxon>Neoptera</taxon>
        <taxon>Endopterygota</taxon>
        <taxon>Hymenoptera</taxon>
        <taxon>Apocrita</taxon>
        <taxon>Ichneumonoidea</taxon>
        <taxon>Braconidae</taxon>
        <taxon>Microgastrinae</taxon>
        <taxon>Cotesia</taxon>
    </lineage>
</organism>
<proteinExistence type="predicted"/>
<dbReference type="AlphaFoldDB" id="A0AAV7JA08"/>